<dbReference type="eggNOG" id="COG0071">
    <property type="taxonomic scope" value="Bacteria"/>
</dbReference>
<dbReference type="EMBL" id="CP003360">
    <property type="protein sequence ID" value="AFM27550.1"/>
    <property type="molecule type" value="Genomic_DNA"/>
</dbReference>
<dbReference type="KEGG" id="dti:Desti_4936"/>
<dbReference type="PATRIC" id="fig|706587.4.peg.5591"/>
<evidence type="ECO:0000259" key="3">
    <source>
        <dbReference type="PROSITE" id="PS01031"/>
    </source>
</evidence>
<dbReference type="Gene3D" id="2.60.40.790">
    <property type="match status" value="1"/>
</dbReference>
<feature type="domain" description="SHSP" evidence="3">
    <location>
        <begin position="88"/>
        <end position="171"/>
    </location>
</feature>
<dbReference type="InterPro" id="IPR002068">
    <property type="entry name" value="A-crystallin/Hsp20_dom"/>
</dbReference>
<dbReference type="RefSeq" id="WP_014812655.1">
    <property type="nucleotide sequence ID" value="NC_018025.1"/>
</dbReference>
<gene>
    <name evidence="4" type="ordered locus">Desti_4936</name>
</gene>
<evidence type="ECO:0000313" key="5">
    <source>
        <dbReference type="Proteomes" id="UP000006055"/>
    </source>
</evidence>
<comment type="similarity">
    <text evidence="1 2">Belongs to the small heat shock protein (HSP20) family.</text>
</comment>
<reference evidence="5" key="1">
    <citation type="submission" date="2012-06" db="EMBL/GenBank/DDBJ databases">
        <title>Complete sequence of chromosome of Desulfomonile tiedjei DSM 6799.</title>
        <authorList>
            <person name="Lucas S."/>
            <person name="Copeland A."/>
            <person name="Lapidus A."/>
            <person name="Glavina del Rio T."/>
            <person name="Dalin E."/>
            <person name="Tice H."/>
            <person name="Bruce D."/>
            <person name="Goodwin L."/>
            <person name="Pitluck S."/>
            <person name="Peters L."/>
            <person name="Ovchinnikova G."/>
            <person name="Zeytun A."/>
            <person name="Lu M."/>
            <person name="Kyrpides N."/>
            <person name="Mavromatis K."/>
            <person name="Ivanova N."/>
            <person name="Brettin T."/>
            <person name="Detter J.C."/>
            <person name="Han C."/>
            <person name="Larimer F."/>
            <person name="Land M."/>
            <person name="Hauser L."/>
            <person name="Markowitz V."/>
            <person name="Cheng J.-F."/>
            <person name="Hugenholtz P."/>
            <person name="Woyke T."/>
            <person name="Wu D."/>
            <person name="Spring S."/>
            <person name="Schroeder M."/>
            <person name="Brambilla E."/>
            <person name="Klenk H.-P."/>
            <person name="Eisen J.A."/>
        </authorList>
    </citation>
    <scope>NUCLEOTIDE SEQUENCE [LARGE SCALE GENOMIC DNA]</scope>
    <source>
        <strain evidence="5">ATCC 49306 / DSM 6799 / DCB-1</strain>
    </source>
</reference>
<dbReference type="Proteomes" id="UP000006055">
    <property type="component" value="Chromosome"/>
</dbReference>
<protein>
    <submittedName>
        <fullName evidence="4">Molecular chaperone (Small heat shock protein)</fullName>
    </submittedName>
</protein>
<keyword evidence="4" id="KW-0346">Stress response</keyword>
<proteinExistence type="inferred from homology"/>
<dbReference type="InterPro" id="IPR008978">
    <property type="entry name" value="HSP20-like_chaperone"/>
</dbReference>
<dbReference type="AlphaFoldDB" id="I4CDA9"/>
<dbReference type="OrthoDB" id="9792695at2"/>
<dbReference type="SUPFAM" id="SSF49764">
    <property type="entry name" value="HSP20-like chaperones"/>
    <property type="match status" value="1"/>
</dbReference>
<dbReference type="Pfam" id="PF00011">
    <property type="entry name" value="HSP20"/>
    <property type="match status" value="1"/>
</dbReference>
<dbReference type="HOGENOM" id="CLU_117605_0_0_7"/>
<dbReference type="CDD" id="cd06464">
    <property type="entry name" value="ACD_sHsps-like"/>
    <property type="match status" value="1"/>
</dbReference>
<dbReference type="STRING" id="706587.Desti_4936"/>
<dbReference type="PROSITE" id="PS01031">
    <property type="entry name" value="SHSP"/>
    <property type="match status" value="1"/>
</dbReference>
<evidence type="ECO:0000256" key="1">
    <source>
        <dbReference type="PROSITE-ProRule" id="PRU00285"/>
    </source>
</evidence>
<organism evidence="4 5">
    <name type="scientific">Desulfomonile tiedjei (strain ATCC 49306 / DSM 6799 / DCB-1)</name>
    <dbReference type="NCBI Taxonomy" id="706587"/>
    <lineage>
        <taxon>Bacteria</taxon>
        <taxon>Pseudomonadati</taxon>
        <taxon>Thermodesulfobacteriota</taxon>
        <taxon>Desulfomonilia</taxon>
        <taxon>Desulfomonilales</taxon>
        <taxon>Desulfomonilaceae</taxon>
        <taxon>Desulfomonile</taxon>
    </lineage>
</organism>
<evidence type="ECO:0000256" key="2">
    <source>
        <dbReference type="RuleBase" id="RU003616"/>
    </source>
</evidence>
<accession>I4CDA9</accession>
<evidence type="ECO:0000313" key="4">
    <source>
        <dbReference type="EMBL" id="AFM27550.1"/>
    </source>
</evidence>
<keyword evidence="5" id="KW-1185">Reference proteome</keyword>
<name>I4CDA9_DESTA</name>
<sequence length="171" mass="18707">MAKKSKGVDDRTSGGGLGGFLGGLTELVEKLNELAETGKQLSGTGEIPDLGKQLKGVYGFNVKVGLGDDKVKVEPFGNIRKDTTSGQTVVQEVREPLVDVFEEEDHTLIVAEMPGISTKDVKLDIRDDVLTITAQRKDKKYHKEILLPKVVDKDKVVFSCNNGMLEIKCLY</sequence>